<reference evidence="1 2" key="1">
    <citation type="submission" date="2020-10" db="EMBL/GenBank/DDBJ databases">
        <title>Plant Genome Project.</title>
        <authorList>
            <person name="Zhang R.-G."/>
        </authorList>
    </citation>
    <scope>NUCLEOTIDE SEQUENCE [LARGE SCALE GENOMIC DNA]</scope>
    <source>
        <strain evidence="1">FAFU-HL-1</strain>
        <tissue evidence="1">Leaf</tissue>
    </source>
</reference>
<name>A0A835JQ11_9ROSI</name>
<gene>
    <name evidence="1" type="ORF">SADUNF_Sadunf10G0028800</name>
</gene>
<organism evidence="1 2">
    <name type="scientific">Salix dunnii</name>
    <dbReference type="NCBI Taxonomy" id="1413687"/>
    <lineage>
        <taxon>Eukaryota</taxon>
        <taxon>Viridiplantae</taxon>
        <taxon>Streptophyta</taxon>
        <taxon>Embryophyta</taxon>
        <taxon>Tracheophyta</taxon>
        <taxon>Spermatophyta</taxon>
        <taxon>Magnoliopsida</taxon>
        <taxon>eudicotyledons</taxon>
        <taxon>Gunneridae</taxon>
        <taxon>Pentapetalae</taxon>
        <taxon>rosids</taxon>
        <taxon>fabids</taxon>
        <taxon>Malpighiales</taxon>
        <taxon>Salicaceae</taxon>
        <taxon>Saliceae</taxon>
        <taxon>Salix</taxon>
    </lineage>
</organism>
<dbReference type="EMBL" id="JADGMS010000010">
    <property type="protein sequence ID" value="KAF9673481.1"/>
    <property type="molecule type" value="Genomic_DNA"/>
</dbReference>
<comment type="caution">
    <text evidence="1">The sequence shown here is derived from an EMBL/GenBank/DDBJ whole genome shotgun (WGS) entry which is preliminary data.</text>
</comment>
<keyword evidence="2" id="KW-1185">Reference proteome</keyword>
<evidence type="ECO:0000313" key="1">
    <source>
        <dbReference type="EMBL" id="KAF9673481.1"/>
    </source>
</evidence>
<evidence type="ECO:0000313" key="2">
    <source>
        <dbReference type="Proteomes" id="UP000657918"/>
    </source>
</evidence>
<dbReference type="AlphaFoldDB" id="A0A835JQ11"/>
<accession>A0A835JQ11</accession>
<sequence length="63" mass="7474">MGLDLEHQLLRLHKAHSMRLDHVQQMQRLHKACLMRLGRVHQLQFLHKPNTFSRSLAIGRIKV</sequence>
<protein>
    <submittedName>
        <fullName evidence="1">Uncharacterized protein</fullName>
    </submittedName>
</protein>
<dbReference type="Proteomes" id="UP000657918">
    <property type="component" value="Unassembled WGS sequence"/>
</dbReference>
<proteinExistence type="predicted"/>